<feature type="chain" id="PRO_5035595011" description="Fungal lipase-type domain-containing protein" evidence="1">
    <location>
        <begin position="19"/>
        <end position="306"/>
    </location>
</feature>
<dbReference type="Proteomes" id="UP000614601">
    <property type="component" value="Unassembled WGS sequence"/>
</dbReference>
<proteinExistence type="predicted"/>
<dbReference type="SUPFAM" id="SSF53474">
    <property type="entry name" value="alpha/beta-Hydrolases"/>
    <property type="match status" value="1"/>
</dbReference>
<dbReference type="AlphaFoldDB" id="A0A811KLA6"/>
<protein>
    <recommendedName>
        <fullName evidence="2">Fungal lipase-type domain-containing protein</fullName>
    </recommendedName>
</protein>
<organism evidence="3 4">
    <name type="scientific">Bursaphelenchus okinawaensis</name>
    <dbReference type="NCBI Taxonomy" id="465554"/>
    <lineage>
        <taxon>Eukaryota</taxon>
        <taxon>Metazoa</taxon>
        <taxon>Ecdysozoa</taxon>
        <taxon>Nematoda</taxon>
        <taxon>Chromadorea</taxon>
        <taxon>Rhabditida</taxon>
        <taxon>Tylenchina</taxon>
        <taxon>Tylenchomorpha</taxon>
        <taxon>Aphelenchoidea</taxon>
        <taxon>Aphelenchoididae</taxon>
        <taxon>Bursaphelenchus</taxon>
    </lineage>
</organism>
<dbReference type="GO" id="GO:0006629">
    <property type="term" value="P:lipid metabolic process"/>
    <property type="evidence" value="ECO:0007669"/>
    <property type="project" value="InterPro"/>
</dbReference>
<keyword evidence="4" id="KW-1185">Reference proteome</keyword>
<feature type="signal peptide" evidence="1">
    <location>
        <begin position="1"/>
        <end position="18"/>
    </location>
</feature>
<evidence type="ECO:0000259" key="2">
    <source>
        <dbReference type="Pfam" id="PF01764"/>
    </source>
</evidence>
<dbReference type="Proteomes" id="UP000783686">
    <property type="component" value="Unassembled WGS sequence"/>
</dbReference>
<dbReference type="CDD" id="cd00519">
    <property type="entry name" value="Lipase_3"/>
    <property type="match status" value="1"/>
</dbReference>
<evidence type="ECO:0000313" key="4">
    <source>
        <dbReference type="Proteomes" id="UP000614601"/>
    </source>
</evidence>
<dbReference type="EMBL" id="CAJFCW020000003">
    <property type="protein sequence ID" value="CAG9105597.1"/>
    <property type="molecule type" value="Genomic_DNA"/>
</dbReference>
<dbReference type="InterPro" id="IPR029058">
    <property type="entry name" value="AB_hydrolase_fold"/>
</dbReference>
<reference evidence="3" key="1">
    <citation type="submission" date="2020-09" db="EMBL/GenBank/DDBJ databases">
        <authorList>
            <person name="Kikuchi T."/>
        </authorList>
    </citation>
    <scope>NUCLEOTIDE SEQUENCE</scope>
    <source>
        <strain evidence="3">SH1</strain>
    </source>
</reference>
<keyword evidence="1" id="KW-0732">Signal</keyword>
<dbReference type="EMBL" id="CAJFDH010000003">
    <property type="protein sequence ID" value="CAD5216262.1"/>
    <property type="molecule type" value="Genomic_DNA"/>
</dbReference>
<dbReference type="PANTHER" id="PTHR45908">
    <property type="entry name" value="PROTEIN CBG11750-RELATED"/>
    <property type="match status" value="1"/>
</dbReference>
<dbReference type="PANTHER" id="PTHR45908:SF5">
    <property type="entry name" value="FUNGAL LIPASE-LIKE DOMAIN-CONTAINING PROTEIN"/>
    <property type="match status" value="1"/>
</dbReference>
<dbReference type="OrthoDB" id="5859097at2759"/>
<gene>
    <name evidence="3" type="ORF">BOKJ2_LOCUS6505</name>
</gene>
<name>A0A811KLA6_9BILA</name>
<dbReference type="Gene3D" id="3.40.50.1820">
    <property type="entry name" value="alpha/beta hydrolase"/>
    <property type="match status" value="1"/>
</dbReference>
<evidence type="ECO:0000256" key="1">
    <source>
        <dbReference type="SAM" id="SignalP"/>
    </source>
</evidence>
<dbReference type="Pfam" id="PF01764">
    <property type="entry name" value="Lipase_3"/>
    <property type="match status" value="1"/>
</dbReference>
<comment type="caution">
    <text evidence="3">The sequence shown here is derived from an EMBL/GenBank/DDBJ whole genome shotgun (WGS) entry which is preliminary data.</text>
</comment>
<dbReference type="InterPro" id="IPR002921">
    <property type="entry name" value="Fungal_lipase-type"/>
</dbReference>
<feature type="domain" description="Fungal lipase-type" evidence="2">
    <location>
        <begin position="100"/>
        <end position="222"/>
    </location>
</feature>
<sequence>MYCLPILIFLLSLQTSYSELSSEFSTEKAIQYYLLTGGTYTITPQPCVDKALDADGDWKIIAHNNSIVCDSWNQTCGYLVVQSDVYKQIIVTYKGSVGEQVTELVGYTFVPRQPLGAGRVHLYMYLAQNATWPTISAILNDTDTADYDVIFSGHSLGGAEAVISAVRVVDEGIKDSSQVQVWTYGQPRVGNAPFSNNFDELFPTSYRVVNRKDIVPHVPPCDAKLLKQCWPAVLGYYHQSTEVWYYDGFYAENSTYRISTEPEDPNGSNSLIFDYDAADHAGEDGYLHFDPQVYGLSNCADEYWPG</sequence>
<accession>A0A811KLA6</accession>
<evidence type="ECO:0000313" key="3">
    <source>
        <dbReference type="EMBL" id="CAD5216262.1"/>
    </source>
</evidence>